<evidence type="ECO:0000313" key="3">
    <source>
        <dbReference type="EMBL" id="POG61963.1"/>
    </source>
</evidence>
<organism evidence="3 4">
    <name type="scientific">Rhizophagus irregularis (strain DAOM 181602 / DAOM 197198 / MUCL 43194)</name>
    <name type="common">Arbuscular mycorrhizal fungus</name>
    <name type="synonym">Glomus intraradices</name>
    <dbReference type="NCBI Taxonomy" id="747089"/>
    <lineage>
        <taxon>Eukaryota</taxon>
        <taxon>Fungi</taxon>
        <taxon>Fungi incertae sedis</taxon>
        <taxon>Mucoromycota</taxon>
        <taxon>Glomeromycotina</taxon>
        <taxon>Glomeromycetes</taxon>
        <taxon>Glomerales</taxon>
        <taxon>Glomeraceae</taxon>
        <taxon>Rhizophagus</taxon>
    </lineage>
</organism>
<dbReference type="SUPFAM" id="SSF54695">
    <property type="entry name" value="POZ domain"/>
    <property type="match status" value="1"/>
</dbReference>
<sequence>MEQKLKKKNKEKYKKDRKDAETKDNEFYDVTIEVEILVHIKLPNITPEIFQMILRYIYGRRLSLEEYDTSDIIKILIAANELRLQKLVAHLQLFLIENKKNWMEQNFNLIYKTSFENDSF</sequence>
<feature type="domain" description="BTB" evidence="2">
    <location>
        <begin position="38"/>
        <end position="98"/>
    </location>
</feature>
<dbReference type="InterPro" id="IPR011333">
    <property type="entry name" value="SKP1/BTB/POZ_sf"/>
</dbReference>
<evidence type="ECO:0000256" key="1">
    <source>
        <dbReference type="SAM" id="MobiDB-lite"/>
    </source>
</evidence>
<dbReference type="Proteomes" id="UP000018888">
    <property type="component" value="Unassembled WGS sequence"/>
</dbReference>
<proteinExistence type="predicted"/>
<dbReference type="AlphaFoldDB" id="A0A2P4P9B2"/>
<dbReference type="Pfam" id="PF00651">
    <property type="entry name" value="BTB"/>
    <property type="match status" value="1"/>
</dbReference>
<feature type="compositionally biased region" description="Basic residues" evidence="1">
    <location>
        <begin position="1"/>
        <end position="12"/>
    </location>
</feature>
<reference evidence="3 4" key="1">
    <citation type="journal article" date="2013" name="Proc. Natl. Acad. Sci. U.S.A.">
        <title>Genome of an arbuscular mycorrhizal fungus provides insight into the oldest plant symbiosis.</title>
        <authorList>
            <person name="Tisserant E."/>
            <person name="Malbreil M."/>
            <person name="Kuo A."/>
            <person name="Kohler A."/>
            <person name="Symeonidi A."/>
            <person name="Balestrini R."/>
            <person name="Charron P."/>
            <person name="Duensing N."/>
            <person name="Frei Dit Frey N."/>
            <person name="Gianinazzi-Pearson V."/>
            <person name="Gilbert L.B."/>
            <person name="Handa Y."/>
            <person name="Herr J.R."/>
            <person name="Hijri M."/>
            <person name="Koul R."/>
            <person name="Kawaguchi M."/>
            <person name="Krajinski F."/>
            <person name="Lammers P.J."/>
            <person name="Masclaux F.G."/>
            <person name="Murat C."/>
            <person name="Morin E."/>
            <person name="Ndikumana S."/>
            <person name="Pagni M."/>
            <person name="Petitpierre D."/>
            <person name="Requena N."/>
            <person name="Rosikiewicz P."/>
            <person name="Riley R."/>
            <person name="Saito K."/>
            <person name="San Clemente H."/>
            <person name="Shapiro H."/>
            <person name="van Tuinen D."/>
            <person name="Becard G."/>
            <person name="Bonfante P."/>
            <person name="Paszkowski U."/>
            <person name="Shachar-Hill Y.Y."/>
            <person name="Tuskan G.A."/>
            <person name="Young P.W."/>
            <person name="Sanders I.R."/>
            <person name="Henrissat B."/>
            <person name="Rensing S.A."/>
            <person name="Grigoriev I.V."/>
            <person name="Corradi N."/>
            <person name="Roux C."/>
            <person name="Martin F."/>
        </authorList>
    </citation>
    <scope>NUCLEOTIDE SEQUENCE [LARGE SCALE GENOMIC DNA]</scope>
    <source>
        <strain evidence="3 4">DAOM 197198</strain>
    </source>
</reference>
<accession>A0A2P4P9B2</accession>
<gene>
    <name evidence="3" type="ORF">GLOIN_2v1785950</name>
</gene>
<keyword evidence="4" id="KW-1185">Reference proteome</keyword>
<dbReference type="InterPro" id="IPR000210">
    <property type="entry name" value="BTB/POZ_dom"/>
</dbReference>
<protein>
    <recommendedName>
        <fullName evidence="2">BTB domain-containing protein</fullName>
    </recommendedName>
</protein>
<evidence type="ECO:0000313" key="4">
    <source>
        <dbReference type="Proteomes" id="UP000018888"/>
    </source>
</evidence>
<dbReference type="Gene3D" id="3.30.710.10">
    <property type="entry name" value="Potassium Channel Kv1.1, Chain A"/>
    <property type="match status" value="1"/>
</dbReference>
<feature type="region of interest" description="Disordered" evidence="1">
    <location>
        <begin position="1"/>
        <end position="21"/>
    </location>
</feature>
<dbReference type="CDD" id="cd18186">
    <property type="entry name" value="BTB_POZ_ZBTB_KLHL-like"/>
    <property type="match status" value="1"/>
</dbReference>
<comment type="caution">
    <text evidence="3">The sequence shown here is derived from an EMBL/GenBank/DDBJ whole genome shotgun (WGS) entry which is preliminary data.</text>
</comment>
<reference evidence="3 4" key="2">
    <citation type="journal article" date="2018" name="New Phytol.">
        <title>High intraspecific genome diversity in the model arbuscular mycorrhizal symbiont Rhizophagus irregularis.</title>
        <authorList>
            <person name="Chen E.C.H."/>
            <person name="Morin E."/>
            <person name="Beaudet D."/>
            <person name="Noel J."/>
            <person name="Yildirir G."/>
            <person name="Ndikumana S."/>
            <person name="Charron P."/>
            <person name="St-Onge C."/>
            <person name="Giorgi J."/>
            <person name="Kruger M."/>
            <person name="Marton T."/>
            <person name="Ropars J."/>
            <person name="Grigoriev I.V."/>
            <person name="Hainaut M."/>
            <person name="Henrissat B."/>
            <person name="Roux C."/>
            <person name="Martin F."/>
            <person name="Corradi N."/>
        </authorList>
    </citation>
    <scope>NUCLEOTIDE SEQUENCE [LARGE SCALE GENOMIC DNA]</scope>
    <source>
        <strain evidence="3 4">DAOM 197198</strain>
    </source>
</reference>
<name>A0A2P4P9B2_RHIID</name>
<evidence type="ECO:0000259" key="2">
    <source>
        <dbReference type="Pfam" id="PF00651"/>
    </source>
</evidence>
<dbReference type="EMBL" id="AUPC02000319">
    <property type="protein sequence ID" value="POG61963.1"/>
    <property type="molecule type" value="Genomic_DNA"/>
</dbReference>